<name>A0A4Q7MCZ4_9MICO</name>
<proteinExistence type="predicted"/>
<dbReference type="AlphaFoldDB" id="A0A4Q7MCZ4"/>
<dbReference type="OrthoDB" id="4381340at2"/>
<dbReference type="EMBL" id="SGWY01000002">
    <property type="protein sequence ID" value="RZS65904.1"/>
    <property type="molecule type" value="Genomic_DNA"/>
</dbReference>
<dbReference type="Proteomes" id="UP000293289">
    <property type="component" value="Unassembled WGS sequence"/>
</dbReference>
<evidence type="ECO:0000313" key="2">
    <source>
        <dbReference type="Proteomes" id="UP000293289"/>
    </source>
</evidence>
<protein>
    <submittedName>
        <fullName evidence="1">Uncharacterized protein</fullName>
    </submittedName>
</protein>
<organism evidence="1 2">
    <name type="scientific">Agromyces ramosus</name>
    <dbReference type="NCBI Taxonomy" id="33879"/>
    <lineage>
        <taxon>Bacteria</taxon>
        <taxon>Bacillati</taxon>
        <taxon>Actinomycetota</taxon>
        <taxon>Actinomycetes</taxon>
        <taxon>Micrococcales</taxon>
        <taxon>Microbacteriaceae</taxon>
        <taxon>Agromyces</taxon>
    </lineage>
</organism>
<reference evidence="1 2" key="1">
    <citation type="submission" date="2019-02" db="EMBL/GenBank/DDBJ databases">
        <title>Genomic Encyclopedia of Type Strains, Phase IV (KMG-IV): sequencing the most valuable type-strain genomes for metagenomic binning, comparative biology and taxonomic classification.</title>
        <authorList>
            <person name="Goeker M."/>
        </authorList>
    </citation>
    <scope>NUCLEOTIDE SEQUENCE [LARGE SCALE GENOMIC DNA]</scope>
    <source>
        <strain evidence="1 2">DSM 43045</strain>
    </source>
</reference>
<accession>A0A4Q7MCZ4</accession>
<sequence>MSEMPSERRVIRLFPDYSRDWPLWENSTPTWDVGYTTTPAMYGLSEDLTTSIAAWNEFWEAHFDDADGWDSVEARDQWGAAGEEIARRLSDEVANFADVKYEPWPLRGPIRRA</sequence>
<keyword evidence="2" id="KW-1185">Reference proteome</keyword>
<evidence type="ECO:0000313" key="1">
    <source>
        <dbReference type="EMBL" id="RZS65904.1"/>
    </source>
</evidence>
<dbReference type="RefSeq" id="WP_130352552.1">
    <property type="nucleotide sequence ID" value="NZ_SGWY01000002.1"/>
</dbReference>
<gene>
    <name evidence="1" type="ORF">EV187_1609</name>
</gene>
<comment type="caution">
    <text evidence="1">The sequence shown here is derived from an EMBL/GenBank/DDBJ whole genome shotgun (WGS) entry which is preliminary data.</text>
</comment>